<evidence type="ECO:0000313" key="2">
    <source>
        <dbReference type="EMBL" id="MWC44313.1"/>
    </source>
</evidence>
<dbReference type="EMBL" id="WSUT01000005">
    <property type="protein sequence ID" value="MWC44313.1"/>
    <property type="molecule type" value="Genomic_DNA"/>
</dbReference>
<evidence type="ECO:0000313" key="5">
    <source>
        <dbReference type="Proteomes" id="UP000436801"/>
    </source>
</evidence>
<dbReference type="Proteomes" id="UP000436801">
    <property type="component" value="Unassembled WGS sequence"/>
</dbReference>
<reference evidence="2 5" key="2">
    <citation type="submission" date="2019-12" db="EMBL/GenBank/DDBJ databases">
        <authorList>
            <person name="Zheng J."/>
        </authorList>
    </citation>
    <scope>NUCLEOTIDE SEQUENCE [LARGE SCALE GENOMIC DNA]</scope>
    <source>
        <strain evidence="2 5">DSM 27347</strain>
    </source>
</reference>
<organism evidence="3 4">
    <name type="scientific">Sphingomonas carotinifaciens</name>
    <dbReference type="NCBI Taxonomy" id="1166323"/>
    <lineage>
        <taxon>Bacteria</taxon>
        <taxon>Pseudomonadati</taxon>
        <taxon>Pseudomonadota</taxon>
        <taxon>Alphaproteobacteria</taxon>
        <taxon>Sphingomonadales</taxon>
        <taxon>Sphingomonadaceae</taxon>
        <taxon>Sphingomonas</taxon>
    </lineage>
</organism>
<evidence type="ECO:0000256" key="1">
    <source>
        <dbReference type="SAM" id="MobiDB-lite"/>
    </source>
</evidence>
<accession>A0A1G7ICL1</accession>
<evidence type="ECO:0000313" key="4">
    <source>
        <dbReference type="Proteomes" id="UP000323502"/>
    </source>
</evidence>
<feature type="compositionally biased region" description="Low complexity" evidence="1">
    <location>
        <begin position="30"/>
        <end position="40"/>
    </location>
</feature>
<sequence length="84" mass="8442">MTTRTETDAEQKKSLTEKAQDAAKTAGEKVSSASSATVQAAKDHPYAAAGIAAGVAAAVAGAAIGATKLREGDSEDEKTYKSAQ</sequence>
<feature type="region of interest" description="Disordered" evidence="1">
    <location>
        <begin position="1"/>
        <end position="40"/>
    </location>
</feature>
<protein>
    <recommendedName>
        <fullName evidence="6">DUF883 family protein</fullName>
    </recommendedName>
</protein>
<name>A0A1G7ICL1_9SPHN</name>
<feature type="compositionally biased region" description="Basic and acidic residues" evidence="1">
    <location>
        <begin position="1"/>
        <end position="21"/>
    </location>
</feature>
<evidence type="ECO:0008006" key="6">
    <source>
        <dbReference type="Google" id="ProtNLM"/>
    </source>
</evidence>
<proteinExistence type="predicted"/>
<keyword evidence="4" id="KW-1185">Reference proteome</keyword>
<gene>
    <name evidence="2" type="ORF">GQR91_11715</name>
    <name evidence="3" type="ORF">SAMN05216557_102188</name>
</gene>
<dbReference type="AlphaFoldDB" id="A0A1G7ICL1"/>
<dbReference type="EMBL" id="FNBI01000002">
    <property type="protein sequence ID" value="SDF10244.1"/>
    <property type="molecule type" value="Genomic_DNA"/>
</dbReference>
<evidence type="ECO:0000313" key="3">
    <source>
        <dbReference type="EMBL" id="SDF10244.1"/>
    </source>
</evidence>
<dbReference type="RefSeq" id="WP_149681631.1">
    <property type="nucleotide sequence ID" value="NZ_FNBI01000002.1"/>
</dbReference>
<dbReference type="Proteomes" id="UP000323502">
    <property type="component" value="Unassembled WGS sequence"/>
</dbReference>
<reference evidence="3 4" key="1">
    <citation type="submission" date="2016-10" db="EMBL/GenBank/DDBJ databases">
        <authorList>
            <person name="Varghese N."/>
            <person name="Submissions S."/>
        </authorList>
    </citation>
    <scope>NUCLEOTIDE SEQUENCE [LARGE SCALE GENOMIC DNA]</scope>
    <source>
        <strain evidence="3 4">S7-754</strain>
    </source>
</reference>